<feature type="transmembrane region" description="Helical" evidence="1">
    <location>
        <begin position="33"/>
        <end position="51"/>
    </location>
</feature>
<dbReference type="RefSeq" id="WP_178377707.1">
    <property type="nucleotide sequence ID" value="NZ_FMID01000042.1"/>
</dbReference>
<organism evidence="2 3">
    <name type="scientific">Methanoculleus chikugoensis</name>
    <dbReference type="NCBI Taxonomy" id="118126"/>
    <lineage>
        <taxon>Archaea</taxon>
        <taxon>Methanobacteriati</taxon>
        <taxon>Methanobacteriota</taxon>
        <taxon>Stenosarchaea group</taxon>
        <taxon>Methanomicrobia</taxon>
        <taxon>Methanomicrobiales</taxon>
        <taxon>Methanomicrobiaceae</taxon>
        <taxon>Methanoculleus</taxon>
    </lineage>
</organism>
<accession>A0A1M4MLS2</accession>
<reference evidence="2 3" key="1">
    <citation type="submission" date="2016-08" db="EMBL/GenBank/DDBJ databases">
        <authorList>
            <person name="Seilhamer J.J."/>
        </authorList>
    </citation>
    <scope>NUCLEOTIDE SEQUENCE [LARGE SCALE GENOMIC DNA]</scope>
    <source>
        <strain evidence="2">L21-II-0</strain>
    </source>
</reference>
<dbReference type="EMBL" id="FMID01000042">
    <property type="protein sequence ID" value="SCL75833.1"/>
    <property type="molecule type" value="Genomic_DNA"/>
</dbReference>
<name>A0A1M4MLS2_9EURY</name>
<dbReference type="Proteomes" id="UP000184671">
    <property type="component" value="Unassembled WGS sequence"/>
</dbReference>
<feature type="transmembrane region" description="Helical" evidence="1">
    <location>
        <begin position="7"/>
        <end position="27"/>
    </location>
</feature>
<sequence>MPEVKTLIGTIIALIVMGAIIASIPVLKDAGEAIVALGVLGFACLIAGMIIDATSGIA</sequence>
<proteinExistence type="predicted"/>
<dbReference type="AlphaFoldDB" id="A0A1M4MLS2"/>
<keyword evidence="1" id="KW-0472">Membrane</keyword>
<evidence type="ECO:0000313" key="2">
    <source>
        <dbReference type="EMBL" id="SCL75833.1"/>
    </source>
</evidence>
<keyword evidence="1" id="KW-0812">Transmembrane</keyword>
<evidence type="ECO:0000313" key="3">
    <source>
        <dbReference type="Proteomes" id="UP000184671"/>
    </source>
</evidence>
<gene>
    <name evidence="2" type="ORF">L21_1749</name>
</gene>
<protein>
    <submittedName>
        <fullName evidence="2">Uncharacterized protein</fullName>
    </submittedName>
</protein>
<evidence type="ECO:0000256" key="1">
    <source>
        <dbReference type="SAM" id="Phobius"/>
    </source>
</evidence>
<keyword evidence="1" id="KW-1133">Transmembrane helix</keyword>